<dbReference type="Proteomes" id="UP000823597">
    <property type="component" value="Unassembled WGS sequence"/>
</dbReference>
<dbReference type="EMBL" id="JADIME010000072">
    <property type="protein sequence ID" value="MBO8465668.1"/>
    <property type="molecule type" value="Genomic_DNA"/>
</dbReference>
<evidence type="ECO:0000313" key="2">
    <source>
        <dbReference type="Proteomes" id="UP000823597"/>
    </source>
</evidence>
<reference evidence="1" key="2">
    <citation type="journal article" date="2021" name="PeerJ">
        <title>Extensive microbial diversity within the chicken gut microbiome revealed by metagenomics and culture.</title>
        <authorList>
            <person name="Gilroy R."/>
            <person name="Ravi A."/>
            <person name="Getino M."/>
            <person name="Pursley I."/>
            <person name="Horton D.L."/>
            <person name="Alikhan N.F."/>
            <person name="Baker D."/>
            <person name="Gharbi K."/>
            <person name="Hall N."/>
            <person name="Watson M."/>
            <person name="Adriaenssens E.M."/>
            <person name="Foster-Nyarko E."/>
            <person name="Jarju S."/>
            <person name="Secka A."/>
            <person name="Antonio M."/>
            <person name="Oren A."/>
            <person name="Chaudhuri R.R."/>
            <person name="La Ragione R."/>
            <person name="Hildebrand F."/>
            <person name="Pallen M.J."/>
        </authorList>
    </citation>
    <scope>NUCLEOTIDE SEQUENCE</scope>
    <source>
        <strain evidence="1">10037</strain>
    </source>
</reference>
<comment type="caution">
    <text evidence="1">The sequence shown here is derived from an EMBL/GenBank/DDBJ whole genome shotgun (WGS) entry which is preliminary data.</text>
</comment>
<gene>
    <name evidence="1" type="ORF">IAB93_06705</name>
</gene>
<name>A0A9D9I4D7_9BACT</name>
<sequence>MKNRAKMNDFSDIRNYKELSRAIGSLQSEISEKENSIAGKYGYAKSFYSPSNMAAMALRSLYASIDWVGIALKTVRRLREMLEKKDETEETNQTI</sequence>
<organism evidence="1 2">
    <name type="scientific">Candidatus Merdivivens pullistercoris</name>
    <dbReference type="NCBI Taxonomy" id="2840873"/>
    <lineage>
        <taxon>Bacteria</taxon>
        <taxon>Pseudomonadati</taxon>
        <taxon>Bacteroidota</taxon>
        <taxon>Bacteroidia</taxon>
        <taxon>Bacteroidales</taxon>
        <taxon>Muribaculaceae</taxon>
        <taxon>Muribaculaceae incertae sedis</taxon>
        <taxon>Candidatus Merdivivens</taxon>
    </lineage>
</organism>
<evidence type="ECO:0000313" key="1">
    <source>
        <dbReference type="EMBL" id="MBO8465668.1"/>
    </source>
</evidence>
<proteinExistence type="predicted"/>
<protein>
    <submittedName>
        <fullName evidence="1">Uncharacterized protein</fullName>
    </submittedName>
</protein>
<dbReference type="AlphaFoldDB" id="A0A9D9I4D7"/>
<accession>A0A9D9I4D7</accession>
<reference evidence="1" key="1">
    <citation type="submission" date="2020-10" db="EMBL/GenBank/DDBJ databases">
        <authorList>
            <person name="Gilroy R."/>
        </authorList>
    </citation>
    <scope>NUCLEOTIDE SEQUENCE</scope>
    <source>
        <strain evidence="1">10037</strain>
    </source>
</reference>